<name>D2V3D4_NAEGR</name>
<reference evidence="1 2" key="1">
    <citation type="journal article" date="2010" name="Cell">
        <title>The genome of Naegleria gruberi illuminates early eukaryotic versatility.</title>
        <authorList>
            <person name="Fritz-Laylin L.K."/>
            <person name="Prochnik S.E."/>
            <person name="Ginger M.L."/>
            <person name="Dacks J.B."/>
            <person name="Carpenter M.L."/>
            <person name="Field M.C."/>
            <person name="Kuo A."/>
            <person name="Paredez A."/>
            <person name="Chapman J."/>
            <person name="Pham J."/>
            <person name="Shu S."/>
            <person name="Neupane R."/>
            <person name="Cipriano M."/>
            <person name="Mancuso J."/>
            <person name="Tu H."/>
            <person name="Salamov A."/>
            <person name="Lindquist E."/>
            <person name="Shapiro H."/>
            <person name="Lucas S."/>
            <person name="Grigoriev I.V."/>
            <person name="Cande W.Z."/>
            <person name="Fulton C."/>
            <person name="Rokhsar D.S."/>
            <person name="Dawson S.C."/>
        </authorList>
    </citation>
    <scope>NUCLEOTIDE SEQUENCE [LARGE SCALE GENOMIC DNA]</scope>
    <source>
        <strain evidence="1 2">NEG-M</strain>
    </source>
</reference>
<evidence type="ECO:0000313" key="1">
    <source>
        <dbReference type="EMBL" id="EFC48752.1"/>
    </source>
</evidence>
<accession>D2V3D4</accession>
<dbReference type="EMBL" id="GG738850">
    <property type="protein sequence ID" value="EFC48752.1"/>
    <property type="molecule type" value="Genomic_DNA"/>
</dbReference>
<dbReference type="InParanoid" id="D2V3D4"/>
<dbReference type="Proteomes" id="UP000006671">
    <property type="component" value="Unassembled WGS sequence"/>
</dbReference>
<keyword evidence="2" id="KW-1185">Reference proteome</keyword>
<dbReference type="AlphaFoldDB" id="D2V3D4"/>
<dbReference type="RefSeq" id="XP_002681496.1">
    <property type="nucleotide sequence ID" value="XM_002681450.1"/>
</dbReference>
<proteinExistence type="predicted"/>
<dbReference type="GeneID" id="8852471"/>
<sequence length="397" mass="46543">MIEYFHNQSSNVELFILQALKFAQSHNTSILFYITLDFIQFKLLTGFNNQIACQQIYSLIRKCEQLQQQNSLDLYDQSKPLLLTEIFPKSLLTNVKAHFYRLIGDKMLYSCHNRLSIKNQTSSIGYTKSSLDLYSDYELLSSRSIPTSDSSCYRLLITHFIELRDRENVNLLMNQYKNIMDNTLVIDTCDLLYLESLIAYHLDNNIHESVTKMKLCFQSSTEFNFIQLVTVYLTNCELLKNEETTALILPYLLKAIDFCEKNHFETHKNRLLLYLYKDVDYLTNSSHILTHGSKTDIAYYHELRGLKHNRVDDLKVSLSHYLKSFCLHKSQQLCYKLAHLTKDVSYCKLYTSIHRELVSLNTLNLLRNETPLSIDTQMDRSISYFKTLIQSLLKELP</sequence>
<gene>
    <name evidence="1" type="ORF">NAEGRDRAFT_63318</name>
</gene>
<dbReference type="KEGG" id="ngr:NAEGRDRAFT_63318"/>
<dbReference type="OrthoDB" id="10587309at2759"/>
<protein>
    <submittedName>
        <fullName evidence="1">Predicted protein</fullName>
    </submittedName>
</protein>
<evidence type="ECO:0000313" key="2">
    <source>
        <dbReference type="Proteomes" id="UP000006671"/>
    </source>
</evidence>
<organism evidence="2">
    <name type="scientific">Naegleria gruberi</name>
    <name type="common">Amoeba</name>
    <dbReference type="NCBI Taxonomy" id="5762"/>
    <lineage>
        <taxon>Eukaryota</taxon>
        <taxon>Discoba</taxon>
        <taxon>Heterolobosea</taxon>
        <taxon>Tetramitia</taxon>
        <taxon>Eutetramitia</taxon>
        <taxon>Vahlkampfiidae</taxon>
        <taxon>Naegleria</taxon>
    </lineage>
</organism>
<dbReference type="VEuPathDB" id="AmoebaDB:NAEGRDRAFT_63318"/>